<dbReference type="AlphaFoldDB" id="A0A1L3GN55"/>
<accession>A0A1L3GN55</accession>
<name>A0A1L3GN55_9BACT</name>
<sequence length="59" mass="6637">MEEFRTCRECGYTRGFHVYFKPDGAQHRIGLICPSCGRAFDIGWVTPRLEGPAEAGAQF</sequence>
<organism evidence="1 2">
    <name type="scientific">Syntrophotalea acetylenivorans</name>
    <dbReference type="NCBI Taxonomy" id="1842532"/>
    <lineage>
        <taxon>Bacteria</taxon>
        <taxon>Pseudomonadati</taxon>
        <taxon>Thermodesulfobacteriota</taxon>
        <taxon>Desulfuromonadia</taxon>
        <taxon>Desulfuromonadales</taxon>
        <taxon>Syntrophotaleaceae</taxon>
        <taxon>Syntrophotalea</taxon>
    </lineage>
</organism>
<dbReference type="KEGG" id="pef:A7E78_04155"/>
<protein>
    <submittedName>
        <fullName evidence="1">Uncharacterized protein</fullName>
    </submittedName>
</protein>
<proteinExistence type="predicted"/>
<gene>
    <name evidence="1" type="ORF">A7E78_04155</name>
</gene>
<dbReference type="RefSeq" id="WP_072283061.1">
    <property type="nucleotide sequence ID" value="NZ_CP015519.1"/>
</dbReference>
<keyword evidence="2" id="KW-1185">Reference proteome</keyword>
<evidence type="ECO:0000313" key="1">
    <source>
        <dbReference type="EMBL" id="APG27098.1"/>
    </source>
</evidence>
<dbReference type="EMBL" id="CP015519">
    <property type="protein sequence ID" value="APG27098.1"/>
    <property type="molecule type" value="Genomic_DNA"/>
</dbReference>
<dbReference type="OrthoDB" id="5422646at2"/>
<evidence type="ECO:0000313" key="2">
    <source>
        <dbReference type="Proteomes" id="UP000182517"/>
    </source>
</evidence>
<dbReference type="STRING" id="1842532.A7E78_04155"/>
<reference evidence="1 2" key="1">
    <citation type="journal article" date="2017" name="Genome Announc.">
        <title>Complete Genome Sequences of Two Acetylene-Fermenting Pelobacter acetylenicus Strains.</title>
        <authorList>
            <person name="Sutton J.M."/>
            <person name="Baesman S.M."/>
            <person name="Fierst J.L."/>
            <person name="Poret-Peterson A.T."/>
            <person name="Oremland R.S."/>
            <person name="Dunlap D.S."/>
            <person name="Akob D.M."/>
        </authorList>
    </citation>
    <scope>NUCLEOTIDE SEQUENCE [LARGE SCALE GENOMIC DNA]</scope>
    <source>
        <strain evidence="1 2">SFB93</strain>
    </source>
</reference>
<dbReference type="Proteomes" id="UP000182517">
    <property type="component" value="Chromosome"/>
</dbReference>